<organism evidence="1 2">
    <name type="scientific">Gracilariopsis chorda</name>
    <dbReference type="NCBI Taxonomy" id="448386"/>
    <lineage>
        <taxon>Eukaryota</taxon>
        <taxon>Rhodophyta</taxon>
        <taxon>Florideophyceae</taxon>
        <taxon>Rhodymeniophycidae</taxon>
        <taxon>Gracilariales</taxon>
        <taxon>Gracilariaceae</taxon>
        <taxon>Gracilariopsis</taxon>
    </lineage>
</organism>
<dbReference type="AlphaFoldDB" id="A0A2V3J511"/>
<reference evidence="1 2" key="1">
    <citation type="journal article" date="2018" name="Mol. Biol. Evol.">
        <title>Analysis of the draft genome of the red seaweed Gracilariopsis chorda provides insights into genome size evolution in Rhodophyta.</title>
        <authorList>
            <person name="Lee J."/>
            <person name="Yang E.C."/>
            <person name="Graf L."/>
            <person name="Yang J.H."/>
            <person name="Qiu H."/>
            <person name="Zel Zion U."/>
            <person name="Chan C.X."/>
            <person name="Stephens T.G."/>
            <person name="Weber A.P.M."/>
            <person name="Boo G.H."/>
            <person name="Boo S.M."/>
            <person name="Kim K.M."/>
            <person name="Shin Y."/>
            <person name="Jung M."/>
            <person name="Lee S.J."/>
            <person name="Yim H.S."/>
            <person name="Lee J.H."/>
            <person name="Bhattacharya D."/>
            <person name="Yoon H.S."/>
        </authorList>
    </citation>
    <scope>NUCLEOTIDE SEQUENCE [LARGE SCALE GENOMIC DNA]</scope>
    <source>
        <strain evidence="1 2">SKKU-2015</strain>
        <tissue evidence="1">Whole body</tissue>
    </source>
</reference>
<evidence type="ECO:0000313" key="2">
    <source>
        <dbReference type="Proteomes" id="UP000247409"/>
    </source>
</evidence>
<sequence>MSLTSDLLIKTVEVAAASFFTNSVATQHLSRNRNLSDTDETPPPLLALLRQVIALADHVADSVQSGGESAKRWQKLAICLAIDLAGAGSLSFPFIGDVLDVFYAPLSAVMVHALFASPLWAATAFAEEILPATDAFPTATIAWVAENHQYLSSLSAPSREA</sequence>
<comment type="caution">
    <text evidence="1">The sequence shown here is derived from an EMBL/GenBank/DDBJ whole genome shotgun (WGS) entry which is preliminary data.</text>
</comment>
<keyword evidence="2" id="KW-1185">Reference proteome</keyword>
<evidence type="ECO:0000313" key="1">
    <source>
        <dbReference type="EMBL" id="PXF49528.1"/>
    </source>
</evidence>
<dbReference type="EMBL" id="NBIV01000004">
    <property type="protein sequence ID" value="PXF49528.1"/>
    <property type="molecule type" value="Genomic_DNA"/>
</dbReference>
<proteinExistence type="predicted"/>
<name>A0A2V3J511_9FLOR</name>
<accession>A0A2V3J511</accession>
<protein>
    <submittedName>
        <fullName evidence="1">Uncharacterized protein</fullName>
    </submittedName>
</protein>
<dbReference type="OrthoDB" id="192262at2759"/>
<gene>
    <name evidence="1" type="ORF">BWQ96_00598</name>
</gene>
<dbReference type="Proteomes" id="UP000247409">
    <property type="component" value="Unassembled WGS sequence"/>
</dbReference>